<dbReference type="Gene3D" id="1.10.10.10">
    <property type="entry name" value="Winged helix-like DNA-binding domain superfamily/Winged helix DNA-binding domain"/>
    <property type="match status" value="1"/>
</dbReference>
<dbReference type="PROSITE" id="PS50995">
    <property type="entry name" value="HTH_MARR_2"/>
    <property type="match status" value="1"/>
</dbReference>
<dbReference type="GO" id="GO:0003677">
    <property type="term" value="F:DNA binding"/>
    <property type="evidence" value="ECO:0007669"/>
    <property type="project" value="UniProtKB-KW"/>
</dbReference>
<dbReference type="InterPro" id="IPR036390">
    <property type="entry name" value="WH_DNA-bd_sf"/>
</dbReference>
<organism evidence="5 6">
    <name type="scientific">Clostridium ragsdalei P11</name>
    <dbReference type="NCBI Taxonomy" id="1353534"/>
    <lineage>
        <taxon>Bacteria</taxon>
        <taxon>Bacillati</taxon>
        <taxon>Bacillota</taxon>
        <taxon>Clostridia</taxon>
        <taxon>Eubacteriales</taxon>
        <taxon>Clostridiaceae</taxon>
        <taxon>Clostridium</taxon>
    </lineage>
</organism>
<proteinExistence type="predicted"/>
<dbReference type="PANTHER" id="PTHR42756">
    <property type="entry name" value="TRANSCRIPTIONAL REGULATOR, MARR"/>
    <property type="match status" value="1"/>
</dbReference>
<accession>A0A1A6B4K2</accession>
<dbReference type="Proteomes" id="UP000093954">
    <property type="component" value="Unassembled WGS sequence"/>
</dbReference>
<dbReference type="SMART" id="SM00347">
    <property type="entry name" value="HTH_MARR"/>
    <property type="match status" value="1"/>
</dbReference>
<dbReference type="PRINTS" id="PR00598">
    <property type="entry name" value="HTHMARR"/>
</dbReference>
<dbReference type="RefSeq" id="WP_065076565.1">
    <property type="nucleotide sequence ID" value="NZ_LROS01000001.1"/>
</dbReference>
<feature type="domain" description="HTH marR-type" evidence="4">
    <location>
        <begin position="9"/>
        <end position="144"/>
    </location>
</feature>
<keyword evidence="3" id="KW-0804">Transcription</keyword>
<evidence type="ECO:0000313" key="5">
    <source>
        <dbReference type="EMBL" id="OBR97188.1"/>
    </source>
</evidence>
<protein>
    <submittedName>
        <fullName evidence="5">Transcriptional repressor MprA</fullName>
    </submittedName>
</protein>
<gene>
    <name evidence="5" type="primary">mprA</name>
    <name evidence="5" type="ORF">CLRAG_01070</name>
</gene>
<dbReference type="AlphaFoldDB" id="A0A1A6B4K2"/>
<name>A0A1A6B4K2_9CLOT</name>
<dbReference type="EMBL" id="LROS01000001">
    <property type="protein sequence ID" value="OBR97188.1"/>
    <property type="molecule type" value="Genomic_DNA"/>
</dbReference>
<dbReference type="PANTHER" id="PTHR42756:SF1">
    <property type="entry name" value="TRANSCRIPTIONAL REPRESSOR OF EMRAB OPERON"/>
    <property type="match status" value="1"/>
</dbReference>
<evidence type="ECO:0000256" key="1">
    <source>
        <dbReference type="ARBA" id="ARBA00023015"/>
    </source>
</evidence>
<dbReference type="Pfam" id="PF12802">
    <property type="entry name" value="MarR_2"/>
    <property type="match status" value="1"/>
</dbReference>
<reference evidence="5 6" key="1">
    <citation type="journal article" date="2012" name="Front. Microbiol.">
        <title>Draft Genome Sequence of the Virulent Strain 01-B526 of the Fish Pathogen Aeromonas salmonicida.</title>
        <authorList>
            <person name="Charette S.J."/>
            <person name="Brochu F."/>
            <person name="Boyle B."/>
            <person name="Filion G."/>
            <person name="Tanaka K.H."/>
            <person name="Derome N."/>
        </authorList>
    </citation>
    <scope>NUCLEOTIDE SEQUENCE [LARGE SCALE GENOMIC DNA]</scope>
    <source>
        <strain evidence="5 6">P11</strain>
    </source>
</reference>
<comment type="caution">
    <text evidence="5">The sequence shown here is derived from an EMBL/GenBank/DDBJ whole genome shotgun (WGS) entry which is preliminary data.</text>
</comment>
<keyword evidence="1" id="KW-0805">Transcription regulation</keyword>
<dbReference type="InterPro" id="IPR000835">
    <property type="entry name" value="HTH_MarR-typ"/>
</dbReference>
<evidence type="ECO:0000259" key="4">
    <source>
        <dbReference type="PROSITE" id="PS50995"/>
    </source>
</evidence>
<evidence type="ECO:0000256" key="2">
    <source>
        <dbReference type="ARBA" id="ARBA00023125"/>
    </source>
</evidence>
<evidence type="ECO:0000256" key="3">
    <source>
        <dbReference type="ARBA" id="ARBA00023163"/>
    </source>
</evidence>
<sequence>MGKSNKKQIEEFSELWHQIIKKSNFRNVEDQFQRLNGLTTIDISIINIVSKNSDVILGEIVLALDIPKSTLTNAINRLEKRNYINRIISKRDRRSYGLKLTEEGHLAQKEHLDFEYMVYGRLLDALDTDEEKQELFKLFRKIINNLEE</sequence>
<dbReference type="PATRIC" id="fig|1353534.3.peg.109"/>
<evidence type="ECO:0000313" key="6">
    <source>
        <dbReference type="Proteomes" id="UP000093954"/>
    </source>
</evidence>
<dbReference type="InterPro" id="IPR036388">
    <property type="entry name" value="WH-like_DNA-bd_sf"/>
</dbReference>
<dbReference type="SUPFAM" id="SSF46785">
    <property type="entry name" value="Winged helix' DNA-binding domain"/>
    <property type="match status" value="1"/>
</dbReference>
<dbReference type="GO" id="GO:0003700">
    <property type="term" value="F:DNA-binding transcription factor activity"/>
    <property type="evidence" value="ECO:0007669"/>
    <property type="project" value="InterPro"/>
</dbReference>
<keyword evidence="2" id="KW-0238">DNA-binding</keyword>
<keyword evidence="6" id="KW-1185">Reference proteome</keyword>